<dbReference type="EMBL" id="JAJJMB010001716">
    <property type="protein sequence ID" value="KAI3955911.1"/>
    <property type="molecule type" value="Genomic_DNA"/>
</dbReference>
<feature type="signal peptide" evidence="8">
    <location>
        <begin position="1"/>
        <end position="24"/>
    </location>
</feature>
<dbReference type="PANTHER" id="PTHR45650">
    <property type="entry name" value="GDSL-LIKE LIPASE/ACYLHYDROLASE-RELATED"/>
    <property type="match status" value="1"/>
</dbReference>
<dbReference type="Proteomes" id="UP001202328">
    <property type="component" value="Unassembled WGS sequence"/>
</dbReference>
<dbReference type="InterPro" id="IPR051238">
    <property type="entry name" value="GDSL_esterase/lipase"/>
</dbReference>
<dbReference type="GO" id="GO:0016042">
    <property type="term" value="P:lipid catabolic process"/>
    <property type="evidence" value="ECO:0007669"/>
    <property type="project" value="UniProtKB-KW"/>
</dbReference>
<dbReference type="AlphaFoldDB" id="A0AAD4XUA8"/>
<keyword evidence="10" id="KW-1185">Reference proteome</keyword>
<comment type="similarity">
    <text evidence="2">Belongs to the 'GDSL' lipolytic enzyme family.</text>
</comment>
<dbReference type="PANTHER" id="PTHR45650:SF43">
    <property type="entry name" value="GDSL ESTERASE_LIPASE 7-LIKE"/>
    <property type="match status" value="1"/>
</dbReference>
<protein>
    <recommendedName>
        <fullName evidence="11">GDSL esterase/lipase</fullName>
    </recommendedName>
</protein>
<feature type="chain" id="PRO_5042139627" description="GDSL esterase/lipase" evidence="8">
    <location>
        <begin position="25"/>
        <end position="375"/>
    </location>
</feature>
<comment type="subcellular location">
    <subcellularLocation>
        <location evidence="1">Secreted</location>
    </subcellularLocation>
</comment>
<comment type="caution">
    <text evidence="9">The sequence shown here is derived from an EMBL/GenBank/DDBJ whole genome shotgun (WGS) entry which is preliminary data.</text>
</comment>
<evidence type="ECO:0000256" key="6">
    <source>
        <dbReference type="ARBA" id="ARBA00022963"/>
    </source>
</evidence>
<gene>
    <name evidence="9" type="ORF">MKW98_006271</name>
</gene>
<evidence type="ECO:0000256" key="5">
    <source>
        <dbReference type="ARBA" id="ARBA00022801"/>
    </source>
</evidence>
<keyword evidence="3" id="KW-0964">Secreted</keyword>
<evidence type="ECO:0000256" key="8">
    <source>
        <dbReference type="SAM" id="SignalP"/>
    </source>
</evidence>
<evidence type="ECO:0000256" key="7">
    <source>
        <dbReference type="ARBA" id="ARBA00023098"/>
    </source>
</evidence>
<sequence length="375" mass="41135">MKFPFALILLSLFLLIQTYQFSLASQDLVLGSAVRANKLAPALYVFGDSLVDSGNNNYLKTLAKVNYTPYGIDFPNGASGRFTNGYTTVDYLAAWLGLPFVPPYLGLSEVQKSKITTGINYASGAAGILPESGTATGDNLSLEEQVNYFKQTVQIDLLKSLKTRTKISTYMAKSIFVVVIGNNDYINNYLQPTRYNSSKIYTPQQYGALLISTLKQHLTSVYNLGARKFVVFELGPIGCLPSIVNSVTPKPVTPCVEGVNSLIEIFNLGITNMVQELTSTLKGSTFVHGDIFEKTYQQDINPLKYGFTGGNTPCCSISNASSLCLSNQTPCKNRNAYLHWDGYHPTQRVNYEIANGCFRGSSTCFPINVHKLACI</sequence>
<dbReference type="CDD" id="cd01837">
    <property type="entry name" value="SGNH_plant_lipase_like"/>
    <property type="match status" value="1"/>
</dbReference>
<dbReference type="InterPro" id="IPR036514">
    <property type="entry name" value="SGNH_hydro_sf"/>
</dbReference>
<proteinExistence type="inferred from homology"/>
<dbReference type="Pfam" id="PF00657">
    <property type="entry name" value="Lipase_GDSL"/>
    <property type="match status" value="1"/>
</dbReference>
<evidence type="ECO:0000313" key="10">
    <source>
        <dbReference type="Proteomes" id="UP001202328"/>
    </source>
</evidence>
<dbReference type="GO" id="GO:0005576">
    <property type="term" value="C:extracellular region"/>
    <property type="evidence" value="ECO:0007669"/>
    <property type="project" value="UniProtKB-SubCell"/>
</dbReference>
<evidence type="ECO:0000256" key="1">
    <source>
        <dbReference type="ARBA" id="ARBA00004613"/>
    </source>
</evidence>
<name>A0AAD4XUA8_9MAGN</name>
<evidence type="ECO:0000313" key="9">
    <source>
        <dbReference type="EMBL" id="KAI3955911.1"/>
    </source>
</evidence>
<keyword evidence="6" id="KW-0442">Lipid degradation</keyword>
<reference evidence="9" key="1">
    <citation type="submission" date="2022-04" db="EMBL/GenBank/DDBJ databases">
        <title>A functionally conserved STORR gene fusion in Papaver species that diverged 16.8 million years ago.</title>
        <authorList>
            <person name="Catania T."/>
        </authorList>
    </citation>
    <scope>NUCLEOTIDE SEQUENCE</scope>
    <source>
        <strain evidence="9">S-188037</strain>
    </source>
</reference>
<evidence type="ECO:0000256" key="4">
    <source>
        <dbReference type="ARBA" id="ARBA00022729"/>
    </source>
</evidence>
<keyword evidence="4 8" id="KW-0732">Signal</keyword>
<dbReference type="InterPro" id="IPR001087">
    <property type="entry name" value="GDSL"/>
</dbReference>
<dbReference type="GO" id="GO:0016788">
    <property type="term" value="F:hydrolase activity, acting on ester bonds"/>
    <property type="evidence" value="ECO:0007669"/>
    <property type="project" value="InterPro"/>
</dbReference>
<evidence type="ECO:0000256" key="3">
    <source>
        <dbReference type="ARBA" id="ARBA00022525"/>
    </source>
</evidence>
<keyword evidence="7" id="KW-0443">Lipid metabolism</keyword>
<evidence type="ECO:0000256" key="2">
    <source>
        <dbReference type="ARBA" id="ARBA00008668"/>
    </source>
</evidence>
<dbReference type="Gene3D" id="3.40.50.1110">
    <property type="entry name" value="SGNH hydrolase"/>
    <property type="match status" value="1"/>
</dbReference>
<organism evidence="9 10">
    <name type="scientific">Papaver atlanticum</name>
    <dbReference type="NCBI Taxonomy" id="357466"/>
    <lineage>
        <taxon>Eukaryota</taxon>
        <taxon>Viridiplantae</taxon>
        <taxon>Streptophyta</taxon>
        <taxon>Embryophyta</taxon>
        <taxon>Tracheophyta</taxon>
        <taxon>Spermatophyta</taxon>
        <taxon>Magnoliopsida</taxon>
        <taxon>Ranunculales</taxon>
        <taxon>Papaveraceae</taxon>
        <taxon>Papaveroideae</taxon>
        <taxon>Papaver</taxon>
    </lineage>
</organism>
<dbReference type="InterPro" id="IPR035669">
    <property type="entry name" value="SGNH_plant_lipase-like"/>
</dbReference>
<keyword evidence="5" id="KW-0378">Hydrolase</keyword>
<accession>A0AAD4XUA8</accession>
<evidence type="ECO:0008006" key="11">
    <source>
        <dbReference type="Google" id="ProtNLM"/>
    </source>
</evidence>